<evidence type="ECO:0000313" key="1">
    <source>
        <dbReference type="EMBL" id="MEN3748950.1"/>
    </source>
</evidence>
<dbReference type="Proteomes" id="UP001427805">
    <property type="component" value="Unassembled WGS sequence"/>
</dbReference>
<reference evidence="1 2" key="1">
    <citation type="submission" date="2024-05" db="EMBL/GenBank/DDBJ databases">
        <title>Sphingomonas sp. HF-S3 16S ribosomal RNA gene Genome sequencing and assembly.</title>
        <authorList>
            <person name="Lee H."/>
        </authorList>
    </citation>
    <scope>NUCLEOTIDE SEQUENCE [LARGE SCALE GENOMIC DNA]</scope>
    <source>
        <strain evidence="1 2">HF-S3</strain>
    </source>
</reference>
<organism evidence="1 2">
    <name type="scientific">Sphingomonas rustica</name>
    <dbReference type="NCBI Taxonomy" id="3103142"/>
    <lineage>
        <taxon>Bacteria</taxon>
        <taxon>Pseudomonadati</taxon>
        <taxon>Pseudomonadota</taxon>
        <taxon>Alphaproteobacteria</taxon>
        <taxon>Sphingomonadales</taxon>
        <taxon>Sphingomonadaceae</taxon>
        <taxon>Sphingomonas</taxon>
    </lineage>
</organism>
<proteinExistence type="predicted"/>
<gene>
    <name evidence="1" type="ORF">TPR58_17375</name>
</gene>
<protein>
    <submittedName>
        <fullName evidence="1">Uncharacterized protein</fullName>
    </submittedName>
</protein>
<accession>A0ABV0BCI7</accession>
<sequence>MPDRSPPSPSGRGRYPLLLLAVGLLAAAPAGAAPWWYAGRDDHSAVFVDIGSIERDGGVVRFAARQVIRRPGDPVAMTLDFVQVDCARSRIGWVGIQRFGADDQVIDTSTRADAEMAPPATPIDRAQLEFACADPAARERAGFFPLRIDDAAFTDALLGTTGNGMSPRALHDRMAASPETPVIRSNAPPPATFGTVQTVAVGQPLVPPRDYSRGAQIPDPADYPAIEVGRIYDIAFQGIKDGEIRFEIRGYSIDDLVHPGSGQTETLPLGQPGIAIRDIEITIRKASPDRLTYSVAVRKPQPGEPPCTAGCEAVTDAATQAH</sequence>
<name>A0ABV0BCI7_9SPHN</name>
<keyword evidence="2" id="KW-1185">Reference proteome</keyword>
<dbReference type="EMBL" id="JBDIZK010000011">
    <property type="protein sequence ID" value="MEN3748950.1"/>
    <property type="molecule type" value="Genomic_DNA"/>
</dbReference>
<comment type="caution">
    <text evidence="1">The sequence shown here is derived from an EMBL/GenBank/DDBJ whole genome shotgun (WGS) entry which is preliminary data.</text>
</comment>
<dbReference type="RefSeq" id="WP_346247994.1">
    <property type="nucleotide sequence ID" value="NZ_JBDIZK010000011.1"/>
</dbReference>
<evidence type="ECO:0000313" key="2">
    <source>
        <dbReference type="Proteomes" id="UP001427805"/>
    </source>
</evidence>